<dbReference type="InterPro" id="IPR001173">
    <property type="entry name" value="Glyco_trans_2-like"/>
</dbReference>
<dbReference type="OrthoDB" id="9816564at2"/>
<proteinExistence type="predicted"/>
<dbReference type="EMBL" id="MTJN01000002">
    <property type="protein sequence ID" value="OOV07278.1"/>
    <property type="molecule type" value="Genomic_DNA"/>
</dbReference>
<dbReference type="RefSeq" id="WP_078366910.1">
    <property type="nucleotide sequence ID" value="NZ_MTJN01000002.1"/>
</dbReference>
<evidence type="ECO:0000313" key="3">
    <source>
        <dbReference type="Proteomes" id="UP000190750"/>
    </source>
</evidence>
<accession>A0A1T1ATI2</accession>
<dbReference type="CDD" id="cd00761">
    <property type="entry name" value="Glyco_tranf_GTA_type"/>
    <property type="match status" value="1"/>
</dbReference>
<gene>
    <name evidence="2" type="ORF">RF819_11540</name>
</gene>
<dbReference type="AlphaFoldDB" id="A0A1T1ATI2"/>
<dbReference type="STRING" id="28066.RF819_11540"/>
<dbReference type="InterPro" id="IPR050834">
    <property type="entry name" value="Glycosyltransf_2"/>
</dbReference>
<dbReference type="PANTHER" id="PTHR43685:SF3">
    <property type="entry name" value="SLR2126 PROTEIN"/>
    <property type="match status" value="1"/>
</dbReference>
<name>A0A1T1ATI2_RHOFE</name>
<reference evidence="2 3" key="1">
    <citation type="submission" date="2017-01" db="EMBL/GenBank/DDBJ databases">
        <title>Genome sequencing of Rhodoferax fermentans JCM 7819.</title>
        <authorList>
            <person name="Kim Y.J."/>
            <person name="Farh M.E.-A."/>
            <person name="Yang D.-C."/>
        </authorList>
    </citation>
    <scope>NUCLEOTIDE SEQUENCE [LARGE SCALE GENOMIC DNA]</scope>
    <source>
        <strain evidence="2 3">JCM 7819</strain>
    </source>
</reference>
<dbReference type="InterPro" id="IPR029044">
    <property type="entry name" value="Nucleotide-diphossugar_trans"/>
</dbReference>
<keyword evidence="3" id="KW-1185">Reference proteome</keyword>
<evidence type="ECO:0000259" key="1">
    <source>
        <dbReference type="Pfam" id="PF00535"/>
    </source>
</evidence>
<evidence type="ECO:0000313" key="2">
    <source>
        <dbReference type="EMBL" id="OOV07278.1"/>
    </source>
</evidence>
<dbReference type="Pfam" id="PF00535">
    <property type="entry name" value="Glycos_transf_2"/>
    <property type="match status" value="1"/>
</dbReference>
<dbReference type="SUPFAM" id="SSF53448">
    <property type="entry name" value="Nucleotide-diphospho-sugar transferases"/>
    <property type="match status" value="1"/>
</dbReference>
<organism evidence="2 3">
    <name type="scientific">Rhodoferax fermentans</name>
    <dbReference type="NCBI Taxonomy" id="28066"/>
    <lineage>
        <taxon>Bacteria</taxon>
        <taxon>Pseudomonadati</taxon>
        <taxon>Pseudomonadota</taxon>
        <taxon>Betaproteobacteria</taxon>
        <taxon>Burkholderiales</taxon>
        <taxon>Comamonadaceae</taxon>
        <taxon>Rhodoferax</taxon>
    </lineage>
</organism>
<sequence>MLISVIVPTRNRPHLLKQALAGIMAQTYADFQVHVVDDSSDEQTLQAYKAVWQSLDNRFKLHSIGGNGYKGLGPSLSRNYGLKQAAGTVVAFCDDDDTWVAPNHLAVMAEEFGRNSQLDMYIANQRAVSASGAVNANWFTRLPQILNNRPKTSENGYAVSAEDLCNSGGFAHLNMLALRKTITDQIGGFWERLSYEEDRDFFWRALGASQGIFFNPATVAQHNVPDAALQINQSTQHTWVERWLVAVLVSQHICATVANPQITRLAMQYEGDLLRKLALHFGQTGHPTAAWQFALRALAARFSFKWAAHTALLLTKHALRAGRRDATL</sequence>
<feature type="domain" description="Glycosyltransferase 2-like" evidence="1">
    <location>
        <begin position="4"/>
        <end position="129"/>
    </location>
</feature>
<dbReference type="Proteomes" id="UP000190750">
    <property type="component" value="Unassembled WGS sequence"/>
</dbReference>
<dbReference type="Gene3D" id="3.90.550.10">
    <property type="entry name" value="Spore Coat Polysaccharide Biosynthesis Protein SpsA, Chain A"/>
    <property type="match status" value="1"/>
</dbReference>
<dbReference type="PANTHER" id="PTHR43685">
    <property type="entry name" value="GLYCOSYLTRANSFERASE"/>
    <property type="match status" value="1"/>
</dbReference>
<protein>
    <recommendedName>
        <fullName evidence="1">Glycosyltransferase 2-like domain-containing protein</fullName>
    </recommendedName>
</protein>
<comment type="caution">
    <text evidence="2">The sequence shown here is derived from an EMBL/GenBank/DDBJ whole genome shotgun (WGS) entry which is preliminary data.</text>
</comment>